<name>A0AC35FIL7_9BILA</name>
<accession>A0AC35FIL7</accession>
<dbReference type="WBParaSite" id="PS1159_v2.g17877.t1">
    <property type="protein sequence ID" value="PS1159_v2.g17877.t1"/>
    <property type="gene ID" value="PS1159_v2.g17877"/>
</dbReference>
<proteinExistence type="predicted"/>
<sequence>MESPNFRTLSDEIGQLFISQDDCDITFVVQDENIFAHSLIVSCRSPVLKAMIKGPMTAKNSNCFAITDPDLKIEDFKNFLQFLYTDFCEINDGNCQMMLRLGDMYDVPQLLEKCAEFCKTRFTFLNILSYSELGLQYANTCSLLEKCLQAIPKLLFPFQKQYMVYGLTIGDDCETLSIYNGSKNVLIKPELVKIIAEKCERTVEFNEEVLFEKILKWAEENCKENKKKVTPENLKFYMEEIIPYILFENLSTLTLATKRC</sequence>
<evidence type="ECO:0000313" key="2">
    <source>
        <dbReference type="WBParaSite" id="PS1159_v2.g17877.t1"/>
    </source>
</evidence>
<protein>
    <submittedName>
        <fullName evidence="2">BTB domain-containing protein</fullName>
    </submittedName>
</protein>
<organism evidence="1 2">
    <name type="scientific">Panagrolaimus sp. PS1159</name>
    <dbReference type="NCBI Taxonomy" id="55785"/>
    <lineage>
        <taxon>Eukaryota</taxon>
        <taxon>Metazoa</taxon>
        <taxon>Ecdysozoa</taxon>
        <taxon>Nematoda</taxon>
        <taxon>Chromadorea</taxon>
        <taxon>Rhabditida</taxon>
        <taxon>Tylenchina</taxon>
        <taxon>Panagrolaimomorpha</taxon>
        <taxon>Panagrolaimoidea</taxon>
        <taxon>Panagrolaimidae</taxon>
        <taxon>Panagrolaimus</taxon>
    </lineage>
</organism>
<evidence type="ECO:0000313" key="1">
    <source>
        <dbReference type="Proteomes" id="UP000887580"/>
    </source>
</evidence>
<reference evidence="2" key="1">
    <citation type="submission" date="2022-11" db="UniProtKB">
        <authorList>
            <consortium name="WormBaseParasite"/>
        </authorList>
    </citation>
    <scope>IDENTIFICATION</scope>
</reference>
<dbReference type="Proteomes" id="UP000887580">
    <property type="component" value="Unplaced"/>
</dbReference>